<organism evidence="4 5">
    <name type="scientific">Lutibacter holmesii</name>
    <dbReference type="NCBI Taxonomy" id="1137985"/>
    <lineage>
        <taxon>Bacteria</taxon>
        <taxon>Pseudomonadati</taxon>
        <taxon>Bacteroidota</taxon>
        <taxon>Flavobacteriia</taxon>
        <taxon>Flavobacteriales</taxon>
        <taxon>Flavobacteriaceae</taxon>
        <taxon>Lutibacter</taxon>
    </lineage>
</organism>
<evidence type="ECO:0000313" key="5">
    <source>
        <dbReference type="Proteomes" id="UP001597241"/>
    </source>
</evidence>
<keyword evidence="4" id="KW-0378">Hydrolase</keyword>
<proteinExistence type="predicted"/>
<dbReference type="SUPFAM" id="SSF110296">
    <property type="entry name" value="Oligoxyloglucan reducing end-specific cellobiohydrolase"/>
    <property type="match status" value="1"/>
</dbReference>
<feature type="signal peptide" evidence="2">
    <location>
        <begin position="1"/>
        <end position="17"/>
    </location>
</feature>
<keyword evidence="2" id="KW-0732">Signal</keyword>
<feature type="domain" description="Sortilin N-terminal" evidence="3">
    <location>
        <begin position="116"/>
        <end position="241"/>
    </location>
</feature>
<reference evidence="5" key="1">
    <citation type="journal article" date="2019" name="Int. J. Syst. Evol. Microbiol.">
        <title>The Global Catalogue of Microorganisms (GCM) 10K type strain sequencing project: providing services to taxonomists for standard genome sequencing and annotation.</title>
        <authorList>
            <consortium name="The Broad Institute Genomics Platform"/>
            <consortium name="The Broad Institute Genome Sequencing Center for Infectious Disease"/>
            <person name="Wu L."/>
            <person name="Ma J."/>
        </authorList>
    </citation>
    <scope>NUCLEOTIDE SEQUENCE [LARGE SCALE GENOMIC DNA]</scope>
    <source>
        <strain evidence="5">CCUG 62221</strain>
    </source>
</reference>
<keyword evidence="5" id="KW-1185">Reference proteome</keyword>
<dbReference type="Pfam" id="PF15902">
    <property type="entry name" value="Sortilin-Vps10"/>
    <property type="match status" value="1"/>
</dbReference>
<dbReference type="InterPro" id="IPR036278">
    <property type="entry name" value="Sialidase_sf"/>
</dbReference>
<evidence type="ECO:0000313" key="4">
    <source>
        <dbReference type="EMBL" id="MFD1294945.1"/>
    </source>
</evidence>
<comment type="caution">
    <text evidence="4">The sequence shown here is derived from an EMBL/GenBank/DDBJ whole genome shotgun (WGS) entry which is preliminary data.</text>
</comment>
<dbReference type="RefSeq" id="WP_386810375.1">
    <property type="nucleotide sequence ID" value="NZ_JBHTMV010000009.1"/>
</dbReference>
<evidence type="ECO:0000256" key="1">
    <source>
        <dbReference type="ARBA" id="ARBA00022737"/>
    </source>
</evidence>
<gene>
    <name evidence="4" type="ORF">ACFQ5N_13965</name>
</gene>
<evidence type="ECO:0000259" key="3">
    <source>
        <dbReference type="Pfam" id="PF15902"/>
    </source>
</evidence>
<dbReference type="EMBL" id="JBHTMV010000009">
    <property type="protein sequence ID" value="MFD1294945.1"/>
    <property type="molecule type" value="Genomic_DNA"/>
</dbReference>
<feature type="chain" id="PRO_5045968711" evidence="2">
    <location>
        <begin position="18"/>
        <end position="924"/>
    </location>
</feature>
<accession>A0ABW3WSB9</accession>
<name>A0ABW3WSB9_9FLAO</name>
<dbReference type="Gene3D" id="2.130.10.10">
    <property type="entry name" value="YVTN repeat-like/Quinoprotein amine dehydrogenase"/>
    <property type="match status" value="4"/>
</dbReference>
<dbReference type="PANTHER" id="PTHR12106">
    <property type="entry name" value="SORTILIN RELATED"/>
    <property type="match status" value="1"/>
</dbReference>
<dbReference type="GO" id="GO:0016787">
    <property type="term" value="F:hydrolase activity"/>
    <property type="evidence" value="ECO:0007669"/>
    <property type="project" value="UniProtKB-KW"/>
</dbReference>
<dbReference type="Proteomes" id="UP001597241">
    <property type="component" value="Unassembled WGS sequence"/>
</dbReference>
<dbReference type="PANTHER" id="PTHR12106:SF27">
    <property type="entry name" value="SORTILIN-RELATED RECEPTOR"/>
    <property type="match status" value="1"/>
</dbReference>
<dbReference type="InterPro" id="IPR050310">
    <property type="entry name" value="VPS10-sortilin"/>
</dbReference>
<dbReference type="CDD" id="cd15482">
    <property type="entry name" value="Sialidase_non-viral"/>
    <property type="match status" value="2"/>
</dbReference>
<keyword evidence="1" id="KW-0677">Repeat</keyword>
<protein>
    <submittedName>
        <fullName evidence="4">Glycosyl hydrolase</fullName>
    </submittedName>
</protein>
<dbReference type="InterPro" id="IPR031778">
    <property type="entry name" value="Sortilin_N"/>
</dbReference>
<dbReference type="InterPro" id="IPR015943">
    <property type="entry name" value="WD40/YVTN_repeat-like_dom_sf"/>
</dbReference>
<dbReference type="SUPFAM" id="SSF50939">
    <property type="entry name" value="Sialidases"/>
    <property type="match status" value="1"/>
</dbReference>
<sequence length="924" mass="102783">MKKLAFLILLFSTVLSAQTSLVQNVPFTNIGPSIMSGRVVDVDVNPNQPTEFYVAYASGGLWYTNNNGTSFTPITEHAPTQNMGDIAVDWNSGTIWVGTGESNSSRSSYAGIGMLKSTDKGKTWENVGLKDSQHIGRIIINKKNPNEVVVGVVGHLYTPNAERGIFKTTDGGKTWKNTLFIDENTGVIDVSVSPTNSNILYAASWERDRKAWNFNGDGEGSAIYKSTDAGSTWERITNEGAGFPTGSGVGRIGLAVFNDEVVYALLDNQFMRPEKKKKKSEGLVKNDFKKMSKGDFLKLNDKELDAYLEKNDFDIKYSAKSVKTLVKKEKIQPSDLATYLEDANFVLLNSEVIGAEVYKSVDGGKTWNKTHDNYLDDVYSSYGYYFGIMAVNTSNEEKIYVGGVPLIKSDDGGKTFTAMGKENVHSDHQALWVNPNLEGHVINGNDGGVNITYDDGENWIKNNQPAVGQFYYINVDNQKPYNVFGGLQDNGVWYGPSSYKASKRWESDGNYPYKSIGGGDGMQVQIDSRDNNIVYSGSQFGYYYQYNLKTKKRRGIHPKHELGSSPYRYNWQAPILLSPHNQDILYMGANKLLRSMDQGKSFDEISEDLTTGGKKGNVPYGTLTTISESPFEFGFIYVGSDDGFVQITENGGNTWTKISNSLPQGLWVSRVVASAHEKDRVYVSLNGYRSDDFKPYVFVSEDKGATWNPINNGLPNFPINVIKEDPVDENVLYLGTDNEVYVSFDRGATWEVFSNGIPKVAVHDLVIQQEAKDLVIGTHGRSIYKANIAALQQYNSVKNDAITVFEISPIKYSSRWGSSWGKWYDAFEPETTISYYTLNSGKVTIEILTEDATKLTSFSSEAAKGFNYVEYDFAIPEKAVKSYFSKKEITVKKAKNGTYYLPKGTYVVKISDGKNSAQKELIIK</sequence>
<evidence type="ECO:0000256" key="2">
    <source>
        <dbReference type="SAM" id="SignalP"/>
    </source>
</evidence>